<dbReference type="InterPro" id="IPR013099">
    <property type="entry name" value="K_chnl_dom"/>
</dbReference>
<feature type="transmembrane region" description="Helical" evidence="2">
    <location>
        <begin position="12"/>
        <end position="28"/>
    </location>
</feature>
<dbReference type="SUPFAM" id="SSF81324">
    <property type="entry name" value="Voltage-gated potassium channels"/>
    <property type="match status" value="1"/>
</dbReference>
<evidence type="ECO:0000259" key="3">
    <source>
        <dbReference type="Pfam" id="PF07885"/>
    </source>
</evidence>
<feature type="transmembrane region" description="Helical" evidence="2">
    <location>
        <begin position="123"/>
        <end position="145"/>
    </location>
</feature>
<dbReference type="Pfam" id="PF07885">
    <property type="entry name" value="Ion_trans_2"/>
    <property type="match status" value="1"/>
</dbReference>
<evidence type="ECO:0000256" key="2">
    <source>
        <dbReference type="SAM" id="Phobius"/>
    </source>
</evidence>
<name>A0ABU7K4N6_9ACTN</name>
<feature type="domain" description="Potassium channel" evidence="3">
    <location>
        <begin position="141"/>
        <end position="211"/>
    </location>
</feature>
<reference evidence="4 5" key="1">
    <citation type="submission" date="2023-08" db="EMBL/GenBank/DDBJ databases">
        <authorList>
            <person name="Girao M."/>
            <person name="Carvalho M.F."/>
        </authorList>
    </citation>
    <scope>NUCLEOTIDE SEQUENCE [LARGE SCALE GENOMIC DNA]</scope>
    <source>
        <strain evidence="4 5">CT-R113</strain>
    </source>
</reference>
<sequence>MRRRGPFGGRPVNLGSFLAFVVLLQFGYPVTFHGAGWTALYLFAYVGVVLFGVLLVRGEDDRAAPEVVAGAALLLCAGWAGASRGDGTAMVCVFVSAGAFQVVIVSSLLRFVYRRSRTHELELILAAVCVYLLLGGFFAVVFGALESVSPGSFTARDGGIAWQQLTYFSYVTLATLGYGDVVPVSPWARTAATAEAVTGTLFLITIVGRLVGAYIGVHVDRDRGESGSWAAPPGGPAGRGRSSAGGRAALGPVSPHGCRRRRGQADASPGRGTGPAPVGVQAVGAVEPEVQGLGASGVARASSLAVTAVRAIA</sequence>
<gene>
    <name evidence="4" type="ORF">Q8791_08310</name>
</gene>
<organism evidence="4 5">
    <name type="scientific">Nocardiopsis codii</name>
    <dbReference type="NCBI Taxonomy" id="3065942"/>
    <lineage>
        <taxon>Bacteria</taxon>
        <taxon>Bacillati</taxon>
        <taxon>Actinomycetota</taxon>
        <taxon>Actinomycetes</taxon>
        <taxon>Streptosporangiales</taxon>
        <taxon>Nocardiopsidaceae</taxon>
        <taxon>Nocardiopsis</taxon>
    </lineage>
</organism>
<feature type="region of interest" description="Disordered" evidence="1">
    <location>
        <begin position="223"/>
        <end position="279"/>
    </location>
</feature>
<feature type="transmembrane region" description="Helical" evidence="2">
    <location>
        <begin position="88"/>
        <end position="111"/>
    </location>
</feature>
<keyword evidence="2" id="KW-0472">Membrane</keyword>
<dbReference type="Proteomes" id="UP001356095">
    <property type="component" value="Unassembled WGS sequence"/>
</dbReference>
<keyword evidence="2" id="KW-0812">Transmembrane</keyword>
<proteinExistence type="predicted"/>
<accession>A0ABU7K4N6</accession>
<feature type="transmembrane region" description="Helical" evidence="2">
    <location>
        <begin position="34"/>
        <end position="56"/>
    </location>
</feature>
<dbReference type="EMBL" id="JAUZMY010000006">
    <property type="protein sequence ID" value="MEE2037220.1"/>
    <property type="molecule type" value="Genomic_DNA"/>
</dbReference>
<keyword evidence="5" id="KW-1185">Reference proteome</keyword>
<keyword evidence="2" id="KW-1133">Transmembrane helix</keyword>
<dbReference type="RefSeq" id="WP_330091020.1">
    <property type="nucleotide sequence ID" value="NZ_JAUZMY010000006.1"/>
</dbReference>
<evidence type="ECO:0000313" key="5">
    <source>
        <dbReference type="Proteomes" id="UP001356095"/>
    </source>
</evidence>
<evidence type="ECO:0000256" key="1">
    <source>
        <dbReference type="SAM" id="MobiDB-lite"/>
    </source>
</evidence>
<feature type="transmembrane region" description="Helical" evidence="2">
    <location>
        <begin position="63"/>
        <end position="82"/>
    </location>
</feature>
<comment type="caution">
    <text evidence="4">The sequence shown here is derived from an EMBL/GenBank/DDBJ whole genome shotgun (WGS) entry which is preliminary data.</text>
</comment>
<evidence type="ECO:0000313" key="4">
    <source>
        <dbReference type="EMBL" id="MEE2037220.1"/>
    </source>
</evidence>
<protein>
    <submittedName>
        <fullName evidence="4">Ion channel</fullName>
    </submittedName>
</protein>
<feature type="compositionally biased region" description="Low complexity" evidence="1">
    <location>
        <begin position="239"/>
        <end position="252"/>
    </location>
</feature>
<feature type="transmembrane region" description="Helical" evidence="2">
    <location>
        <begin position="196"/>
        <end position="217"/>
    </location>
</feature>
<dbReference type="Gene3D" id="1.10.287.70">
    <property type="match status" value="1"/>
</dbReference>